<dbReference type="Proteomes" id="UP000016935">
    <property type="component" value="Unassembled WGS sequence"/>
</dbReference>
<organism evidence="6 7">
    <name type="scientific">Exserohilum turcicum (strain 28A)</name>
    <name type="common">Northern leaf blight fungus</name>
    <name type="synonym">Setosphaeria turcica</name>
    <dbReference type="NCBI Taxonomy" id="671987"/>
    <lineage>
        <taxon>Eukaryota</taxon>
        <taxon>Fungi</taxon>
        <taxon>Dikarya</taxon>
        <taxon>Ascomycota</taxon>
        <taxon>Pezizomycotina</taxon>
        <taxon>Dothideomycetes</taxon>
        <taxon>Pleosporomycetidae</taxon>
        <taxon>Pleosporales</taxon>
        <taxon>Pleosporineae</taxon>
        <taxon>Pleosporaceae</taxon>
        <taxon>Exserohilum</taxon>
    </lineage>
</organism>
<dbReference type="HOGENOM" id="CLU_000537_1_0_1"/>
<proteinExistence type="predicted"/>
<feature type="compositionally biased region" description="Basic and acidic residues" evidence="3">
    <location>
        <begin position="1288"/>
        <end position="1300"/>
    </location>
</feature>
<sequence length="1366" mass="149139">MSSSTGPTRDNDITHDNAPPPQQPPGYAQQSIQSSEASTSRHHLNDAQTHNVESPTEELPPPAYSEPPGQVENEELGTNAIVADDGRVNIRIDQKSRALSQLILPQIQRQLTHAQEDPEPAPPYVPEFLGGAPGQQPPPPLNLVIQVVGSRGDVQPFVALGKVLKETYGHRVRLATHPTFKDFVIENGLEFFSIGGDPAELMAFMVKNPGLMPGFETLRSGDIGKRRRGIAEILVGTWRSCIETGNGLGVDPLKQTVEEWMGIEDQLPEQLRKPFVADAIIANPPSFGHIHCAEKLGIPLHMMFTMPWSPTQQFPHPLANIQSTNADPTITNYMSYLMVDLLTWQGLGDVINRFRKDSLCLDPISGVWAPAMLARLRIPFTYCWSPALIPKPKDWTHHISIAGFYFLNLASNYTPDPDLAAFLDAGEPPVYIGFGSIVVDDPNAMTNLIFEAVKITGKRALVSKGWGGLGADDIGKPDGVFMLGNCPHDWLFKRVSAVVHHGGAGTTAAGIATGKPTVVVPFFGDQPFWGAMVARAGAGPNPIPYKELTADKLAGAINEALKPESLERAQELSDKIKQENGTQSGAQSFHQMLNYDDMRCAIMPDRPAVWRLKRTNVRLSAQAATVLAQQGEVNFSEMKLFRPREYVPDEGPWDPVSGGASAIMGTATSVMMGVADMPIQTLKLLHIHPDAKSKKGKQKARGNESSSQGESSNSPTATNSATNVAAHSDRSKATSPTAADAIADLVRIQAGNPAVTTPDSPGTPSHRSTFMSQALSESTQRSRSGSRDRTCSNSASRSTTASNIGQKPDMAGNVDSAVNTGKGLARIISAGFKSPMDFSLNVAKGFHNVPKLYGAEVRQVDKVTDFQSGMRTAAKQFGLGFYDGITGMVTDPYKGAKKEGGVGFVKGVGRGIVSLPFRIMGGAWAVPGYAMKGLYQEMAKNKGQNVENYIIAARIAQGYEEAAVAPQEEREEIVKRWRNMKGSIKKKKNVGAESIDSLHALVQQKRERKNERLARLNSHANATGGQPLVQDNPAQQDNLVSVDPAPQGPEVEPEIRSTIPSWRQQEAERVRALRRQETPTTGSNTSAASQPTQAELEAQLRAEEEEDQRELERAITASVAEASRGNPEEDELIASAIRASITELERADASTQQDDEEALHRAMVASMSEAGRTNVTEEEQKALEETLRRSLLETRTRRRRGSGSEWDSDNTDNTEEDEEYQRIIAESKELAHLHASHPDDYAQQQQQSSAATTPTKTPGSAAWDTQSTRMGSVTTGGEPSPASNIPTSEHDSGVLRHDEKHDDDDDDEQMKRVLWESQQAERERVQNLERQRTEEEVVLEYVRKQSLLEEEHRRKMMETRAGGPSA</sequence>
<dbReference type="PANTHER" id="PTHR48050">
    <property type="entry name" value="STEROL 3-BETA-GLUCOSYLTRANSFERASE"/>
    <property type="match status" value="1"/>
</dbReference>
<dbReference type="OrthoDB" id="5835829at2759"/>
<name>R0J302_EXST2</name>
<dbReference type="Gene3D" id="3.40.50.2000">
    <property type="entry name" value="Glycogen Phosphorylase B"/>
    <property type="match status" value="2"/>
</dbReference>
<dbReference type="SMR" id="R0J302"/>
<feature type="compositionally biased region" description="Polar residues" evidence="3">
    <location>
        <begin position="1263"/>
        <end position="1287"/>
    </location>
</feature>
<gene>
    <name evidence="6" type="ORF">SETTUDRAFT_40466</name>
</gene>
<feature type="compositionally biased region" description="Low complexity" evidence="3">
    <location>
        <begin position="791"/>
        <end position="803"/>
    </location>
</feature>
<reference evidence="6 7" key="2">
    <citation type="journal article" date="2013" name="PLoS Genet.">
        <title>Comparative genome structure, secondary metabolite, and effector coding capacity across Cochliobolus pathogens.</title>
        <authorList>
            <person name="Condon B.J."/>
            <person name="Leng Y."/>
            <person name="Wu D."/>
            <person name="Bushley K.E."/>
            <person name="Ohm R.A."/>
            <person name="Otillar R."/>
            <person name="Martin J."/>
            <person name="Schackwitz W."/>
            <person name="Grimwood J."/>
            <person name="MohdZainudin N."/>
            <person name="Xue C."/>
            <person name="Wang R."/>
            <person name="Manning V.A."/>
            <person name="Dhillon B."/>
            <person name="Tu Z.J."/>
            <person name="Steffenson B.J."/>
            <person name="Salamov A."/>
            <person name="Sun H."/>
            <person name="Lowry S."/>
            <person name="LaButti K."/>
            <person name="Han J."/>
            <person name="Copeland A."/>
            <person name="Lindquist E."/>
            <person name="Barry K."/>
            <person name="Schmutz J."/>
            <person name="Baker S.E."/>
            <person name="Ciuffetti L.M."/>
            <person name="Grigoriev I.V."/>
            <person name="Zhong S."/>
            <person name="Turgeon B.G."/>
        </authorList>
    </citation>
    <scope>NUCLEOTIDE SEQUENCE [LARGE SCALE GENOMIC DNA]</scope>
    <source>
        <strain evidence="7">28A</strain>
    </source>
</reference>
<evidence type="ECO:0000259" key="5">
    <source>
        <dbReference type="Pfam" id="PF06722"/>
    </source>
</evidence>
<feature type="coiled-coil region" evidence="2">
    <location>
        <begin position="1318"/>
        <end position="1345"/>
    </location>
</feature>
<feature type="compositionally biased region" description="Acidic residues" evidence="3">
    <location>
        <begin position="1206"/>
        <end position="1219"/>
    </location>
</feature>
<feature type="region of interest" description="Disordered" evidence="3">
    <location>
        <begin position="752"/>
        <end position="814"/>
    </location>
</feature>
<keyword evidence="7" id="KW-1185">Reference proteome</keyword>
<feature type="region of interest" description="Disordered" evidence="3">
    <location>
        <begin position="1038"/>
        <end position="1112"/>
    </location>
</feature>
<evidence type="ECO:0000256" key="2">
    <source>
        <dbReference type="SAM" id="Coils"/>
    </source>
</evidence>
<feature type="region of interest" description="Disordered" evidence="3">
    <location>
        <begin position="1"/>
        <end position="71"/>
    </location>
</feature>
<feature type="compositionally biased region" description="Basic and acidic residues" evidence="3">
    <location>
        <begin position="1065"/>
        <end position="1077"/>
    </location>
</feature>
<feature type="compositionally biased region" description="Polar residues" evidence="3">
    <location>
        <begin position="28"/>
        <end position="38"/>
    </location>
</feature>
<accession>R0J302</accession>
<feature type="compositionally biased region" description="Polar residues" evidence="3">
    <location>
        <begin position="754"/>
        <end position="783"/>
    </location>
</feature>
<dbReference type="InterPro" id="IPR050426">
    <property type="entry name" value="Glycosyltransferase_28"/>
</dbReference>
<evidence type="ECO:0000256" key="3">
    <source>
        <dbReference type="SAM" id="MobiDB-lite"/>
    </source>
</evidence>
<feature type="region of interest" description="Disordered" evidence="3">
    <location>
        <begin position="690"/>
        <end position="737"/>
    </location>
</feature>
<dbReference type="FunFam" id="3.40.50.2000:FF:000100">
    <property type="entry name" value="Glycosyltransferase family 1 protein"/>
    <property type="match status" value="1"/>
</dbReference>
<feature type="domain" description="Erythromycin biosynthesis protein CIII-like C-terminal" evidence="5">
    <location>
        <begin position="477"/>
        <end position="574"/>
    </location>
</feature>
<evidence type="ECO:0000313" key="6">
    <source>
        <dbReference type="EMBL" id="EOA91355.1"/>
    </source>
</evidence>
<dbReference type="InterPro" id="IPR004276">
    <property type="entry name" value="GlycoTrans_28_N"/>
</dbReference>
<dbReference type="RefSeq" id="XP_008020269.1">
    <property type="nucleotide sequence ID" value="XM_008022078.1"/>
</dbReference>
<evidence type="ECO:0000256" key="1">
    <source>
        <dbReference type="ARBA" id="ARBA00022679"/>
    </source>
</evidence>
<keyword evidence="1 6" id="KW-0808">Transferase</keyword>
<dbReference type="SUPFAM" id="SSF53756">
    <property type="entry name" value="UDP-Glycosyltransferase/glycogen phosphorylase"/>
    <property type="match status" value="1"/>
</dbReference>
<dbReference type="InterPro" id="IPR002213">
    <property type="entry name" value="UDP_glucos_trans"/>
</dbReference>
<protein>
    <submittedName>
        <fullName evidence="6">Glycosyltransferase family 1 protein</fullName>
    </submittedName>
</protein>
<dbReference type="InterPro" id="IPR003903">
    <property type="entry name" value="UIM_dom"/>
</dbReference>
<dbReference type="EMBL" id="KB908481">
    <property type="protein sequence ID" value="EOA91355.1"/>
    <property type="molecule type" value="Genomic_DNA"/>
</dbReference>
<dbReference type="InterPro" id="IPR010610">
    <property type="entry name" value="EryCIII-like_C"/>
</dbReference>
<feature type="region of interest" description="Disordered" evidence="3">
    <location>
        <begin position="1144"/>
        <end position="1311"/>
    </location>
</feature>
<dbReference type="Pfam" id="PF03033">
    <property type="entry name" value="Glyco_transf_28"/>
    <property type="match status" value="1"/>
</dbReference>
<evidence type="ECO:0000313" key="7">
    <source>
        <dbReference type="Proteomes" id="UP000016935"/>
    </source>
</evidence>
<feature type="compositionally biased region" description="Low complexity" evidence="3">
    <location>
        <begin position="1242"/>
        <end position="1262"/>
    </location>
</feature>
<dbReference type="GO" id="GO:0005975">
    <property type="term" value="P:carbohydrate metabolic process"/>
    <property type="evidence" value="ECO:0007669"/>
    <property type="project" value="InterPro"/>
</dbReference>
<dbReference type="FunFam" id="3.40.50.2000:FF:000009">
    <property type="entry name" value="Sterol 3-beta-glucosyltransferase UGT80A2"/>
    <property type="match status" value="1"/>
</dbReference>
<feature type="compositionally biased region" description="Low complexity" evidence="3">
    <location>
        <begin position="703"/>
        <end position="726"/>
    </location>
</feature>
<feature type="domain" description="Glycosyltransferase family 28 N-terminal" evidence="4">
    <location>
        <begin position="144"/>
        <end position="202"/>
    </location>
</feature>
<evidence type="ECO:0000259" key="4">
    <source>
        <dbReference type="Pfam" id="PF03033"/>
    </source>
</evidence>
<keyword evidence="2" id="KW-0175">Coiled coil</keyword>
<dbReference type="PANTHER" id="PTHR48050:SF13">
    <property type="entry name" value="STEROL 3-BETA-GLUCOSYLTRANSFERASE UGT80A2"/>
    <property type="match status" value="1"/>
</dbReference>
<feature type="compositionally biased region" description="Polar residues" evidence="3">
    <location>
        <begin position="1078"/>
        <end position="1092"/>
    </location>
</feature>
<dbReference type="GeneID" id="19404627"/>
<reference evidence="6 7" key="1">
    <citation type="journal article" date="2012" name="PLoS Pathog.">
        <title>Diverse lifestyles and strategies of plant pathogenesis encoded in the genomes of eighteen Dothideomycetes fungi.</title>
        <authorList>
            <person name="Ohm R.A."/>
            <person name="Feau N."/>
            <person name="Henrissat B."/>
            <person name="Schoch C.L."/>
            <person name="Horwitz B.A."/>
            <person name="Barry K.W."/>
            <person name="Condon B.J."/>
            <person name="Copeland A.C."/>
            <person name="Dhillon B."/>
            <person name="Glaser F."/>
            <person name="Hesse C.N."/>
            <person name="Kosti I."/>
            <person name="LaButti K."/>
            <person name="Lindquist E.A."/>
            <person name="Lucas S."/>
            <person name="Salamov A.A."/>
            <person name="Bradshaw R.E."/>
            <person name="Ciuffetti L."/>
            <person name="Hamelin R.C."/>
            <person name="Kema G.H.J."/>
            <person name="Lawrence C."/>
            <person name="Scott J.A."/>
            <person name="Spatafora J.W."/>
            <person name="Turgeon B.G."/>
            <person name="de Wit P.J.G.M."/>
            <person name="Zhong S."/>
            <person name="Goodwin S.B."/>
            <person name="Grigoriev I.V."/>
        </authorList>
    </citation>
    <scope>NUCLEOTIDE SEQUENCE [LARGE SCALE GENOMIC DNA]</scope>
    <source>
        <strain evidence="7">28A</strain>
    </source>
</reference>
<feature type="compositionally biased region" description="Basic and acidic residues" evidence="3">
    <location>
        <begin position="1225"/>
        <end position="1240"/>
    </location>
</feature>
<dbReference type="STRING" id="671987.R0J302"/>
<feature type="compositionally biased region" description="Basic and acidic residues" evidence="3">
    <location>
        <begin position="1178"/>
        <end position="1195"/>
    </location>
</feature>
<dbReference type="CDD" id="cd03784">
    <property type="entry name" value="GT1_Gtf-like"/>
    <property type="match status" value="1"/>
</dbReference>
<dbReference type="Pfam" id="PF06722">
    <property type="entry name" value="EryCIII-like_C"/>
    <property type="match status" value="1"/>
</dbReference>
<dbReference type="GO" id="GO:0016906">
    <property type="term" value="F:sterol 3-beta-glucosyltransferase activity"/>
    <property type="evidence" value="ECO:0007669"/>
    <property type="project" value="UniProtKB-ARBA"/>
</dbReference>
<dbReference type="SMART" id="SM00726">
    <property type="entry name" value="UIM"/>
    <property type="match status" value="6"/>
</dbReference>
<dbReference type="eggNOG" id="KOG1192">
    <property type="taxonomic scope" value="Eukaryota"/>
</dbReference>